<dbReference type="Gene3D" id="3.30.1370.220">
    <property type="match status" value="1"/>
</dbReference>
<dbReference type="InterPro" id="IPR035326">
    <property type="entry name" value="Beta_sandwich_Seath"/>
</dbReference>
<evidence type="ECO:0000259" key="5">
    <source>
        <dbReference type="Pfam" id="PF22671"/>
    </source>
</evidence>
<dbReference type="Gene3D" id="3.40.50.11790">
    <property type="match status" value="1"/>
</dbReference>
<dbReference type="Gene3D" id="3.30.360.90">
    <property type="match status" value="1"/>
</dbReference>
<comment type="caution">
    <text evidence="6">The sequence shown here is derived from an EMBL/GenBank/DDBJ whole genome shotgun (WGS) entry which is preliminary data.</text>
</comment>
<organism evidence="6 7">
    <name type="scientific">Paenibacillus albiflavus</name>
    <dbReference type="NCBI Taxonomy" id="2545760"/>
    <lineage>
        <taxon>Bacteria</taxon>
        <taxon>Bacillati</taxon>
        <taxon>Bacillota</taxon>
        <taxon>Bacilli</taxon>
        <taxon>Bacillales</taxon>
        <taxon>Paenibacillaceae</taxon>
        <taxon>Paenibacillus</taxon>
    </lineage>
</organism>
<dbReference type="InterPro" id="IPR054564">
    <property type="entry name" value="Gp18_domIII_N"/>
</dbReference>
<feature type="domain" description="Tail sheath protein subtilisin-like" evidence="2">
    <location>
        <begin position="212"/>
        <end position="374"/>
    </location>
</feature>
<evidence type="ECO:0000313" key="6">
    <source>
        <dbReference type="EMBL" id="TCZ70970.1"/>
    </source>
</evidence>
<name>A0A4R4E092_9BACL</name>
<feature type="domain" description="Tail sheath protein Gp18-like" evidence="5">
    <location>
        <begin position="34"/>
        <end position="94"/>
    </location>
</feature>
<evidence type="ECO:0000259" key="3">
    <source>
        <dbReference type="Pfam" id="PF17481"/>
    </source>
</evidence>
<evidence type="ECO:0000259" key="2">
    <source>
        <dbReference type="Pfam" id="PF04984"/>
    </source>
</evidence>
<dbReference type="InterPro" id="IPR020287">
    <property type="entry name" value="Tail_sheath_C"/>
</dbReference>
<protein>
    <submittedName>
        <fullName evidence="6">Phage tail sheath protein</fullName>
    </submittedName>
</protein>
<feature type="domain" description="Tail sheath protein C-terminal" evidence="4">
    <location>
        <begin position="382"/>
        <end position="489"/>
    </location>
</feature>
<dbReference type="OrthoDB" id="89060at2"/>
<evidence type="ECO:0000256" key="1">
    <source>
        <dbReference type="ARBA" id="ARBA00008005"/>
    </source>
</evidence>
<keyword evidence="7" id="KW-1185">Reference proteome</keyword>
<dbReference type="EMBL" id="SKFG01000043">
    <property type="protein sequence ID" value="TCZ70970.1"/>
    <property type="molecule type" value="Genomic_DNA"/>
</dbReference>
<dbReference type="InterPro" id="IPR035089">
    <property type="entry name" value="Phage_sheath_subtilisin"/>
</dbReference>
<dbReference type="Gene3D" id="3.30.1490.360">
    <property type="match status" value="1"/>
</dbReference>
<accession>A0A4R4E092</accession>
<feature type="domain" description="Phage tail sheath protein-like beta-sandwich" evidence="3">
    <location>
        <begin position="108"/>
        <end position="206"/>
    </location>
</feature>
<reference evidence="6 7" key="1">
    <citation type="submission" date="2019-03" db="EMBL/GenBank/DDBJ databases">
        <authorList>
            <person name="Kim M.K.M."/>
        </authorList>
    </citation>
    <scope>NUCLEOTIDE SEQUENCE [LARGE SCALE GENOMIC DNA]</scope>
    <source>
        <strain evidence="6 7">18JY21-1</strain>
    </source>
</reference>
<gene>
    <name evidence="6" type="ORF">E0485_23060</name>
</gene>
<dbReference type="Pfam" id="PF17482">
    <property type="entry name" value="Phage_sheath_1C"/>
    <property type="match status" value="1"/>
</dbReference>
<dbReference type="Gene3D" id="2.60.40.4290">
    <property type="match status" value="1"/>
</dbReference>
<evidence type="ECO:0000259" key="4">
    <source>
        <dbReference type="Pfam" id="PF17482"/>
    </source>
</evidence>
<sequence length="490" mass="52105">MVGGNWSGAEMPVLPGMYMNFQSAATSAIQPGARGVVVVPVKSHWGPIGEFVEINSEVAAIEAYGSDSANGATAYTTLKFGLMGGARKLLAYRLADQHAAESTLALQDTSSGSAVSVLKLDAKYAGERGNQFNVTVQANLVDQGLMDLRLYDAGKLLRTFTFSTGSVQAIADAINNDPNNKWIVASKLADGNGTLAKVSNVPLSGGHSGIDSITNADYIAALAAFETQEFNLVALDGVSESSLLVSVASWVTRLRQEGKGVIAVLGGSLADDTAADAVSKASARSAIFNQEGVVNVGTGVQLGGVRYSSAQTAAYAAGLIAGQKLNESTTYAAAPFEDVTRRWTRSEQEHAVKQGVFLLVQDGRQVKVLRGVNSLVTLKQGQNQAWKKVRTIRVMDAINSDLQRTVEDSYIGKVNNTAEGRLALLSACKEYLRVLAQSGVIDSTSYDVMLDPHYYGEAAEQQPEPDQVFIQWNASLSDVMEQIFGTFNVQ</sequence>
<comment type="similarity">
    <text evidence="1">Belongs to the myoviridae tail sheath protein family.</text>
</comment>
<dbReference type="Pfam" id="PF17481">
    <property type="entry name" value="Phage_sheath_domII"/>
    <property type="match status" value="1"/>
</dbReference>
<dbReference type="Pfam" id="PF04984">
    <property type="entry name" value="Phage_sheath_1"/>
    <property type="match status" value="1"/>
</dbReference>
<dbReference type="AlphaFoldDB" id="A0A4R4E092"/>
<proteinExistence type="inferred from homology"/>
<dbReference type="RefSeq" id="WP_132420406.1">
    <property type="nucleotide sequence ID" value="NZ_SKFG01000043.1"/>
</dbReference>
<evidence type="ECO:0000313" key="7">
    <source>
        <dbReference type="Proteomes" id="UP000295418"/>
    </source>
</evidence>
<dbReference type="Pfam" id="PF22671">
    <property type="entry name" value="Gp18_domIII_N"/>
    <property type="match status" value="1"/>
</dbReference>
<dbReference type="Proteomes" id="UP000295418">
    <property type="component" value="Unassembled WGS sequence"/>
</dbReference>